<dbReference type="GO" id="GO:0009636">
    <property type="term" value="P:response to toxic substance"/>
    <property type="evidence" value="ECO:0007669"/>
    <property type="project" value="TreeGrafter"/>
</dbReference>
<keyword evidence="1" id="KW-0812">Transmembrane</keyword>
<organism evidence="3">
    <name type="scientific">bioreactor metagenome</name>
    <dbReference type="NCBI Taxonomy" id="1076179"/>
    <lineage>
        <taxon>unclassified sequences</taxon>
        <taxon>metagenomes</taxon>
        <taxon>ecological metagenomes</taxon>
    </lineage>
</organism>
<dbReference type="AlphaFoldDB" id="A0A644W5M2"/>
<keyword evidence="1" id="KW-1133">Transmembrane helix</keyword>
<comment type="caution">
    <text evidence="3">The sequence shown here is derived from an EMBL/GenBank/DDBJ whole genome shotgun (WGS) entry which is preliminary data.</text>
</comment>
<feature type="domain" description="DUF5808" evidence="2">
    <location>
        <begin position="313"/>
        <end position="337"/>
    </location>
</feature>
<feature type="transmembrane region" description="Helical" evidence="1">
    <location>
        <begin position="184"/>
        <end position="202"/>
    </location>
</feature>
<dbReference type="Pfam" id="PF19124">
    <property type="entry name" value="DUF5808"/>
    <property type="match status" value="1"/>
</dbReference>
<feature type="transmembrane region" description="Helical" evidence="1">
    <location>
        <begin position="261"/>
        <end position="280"/>
    </location>
</feature>
<sequence>MEGLSIILSVNSFIITMIILSYYLNNSSNKGIYFGVRIPQKYQGENEIKRLEKNYKKNVIYLFSILTVIINLIIIFNLKSSEFVISMIMIISVVSMLLAHSILFVIYYKKVKLLKEINNWNYKTNNVVVIDTTLRKPKKNEKYKALNEKIFLIPIIIPISTLILTVSRKEYFVSEDLYKIYKTPIYGIILCIIMFILTKITLSSKVDLNSGSIQTAVKRKKKFKRVISIFLFIAEIETILLYSVIQIGVVYNFNSMPIENLINIVILVSMLIFILIFIIIGQGGRNIKEDTENDDLYKNDDDKWILGMFYYNKNDPAFMVEKRVGIGSTINFANKKAVIIFILLIALIIIFSIHDLKFSS</sequence>
<reference evidence="3" key="1">
    <citation type="submission" date="2019-08" db="EMBL/GenBank/DDBJ databases">
        <authorList>
            <person name="Kucharzyk K."/>
            <person name="Murdoch R.W."/>
            <person name="Higgins S."/>
            <person name="Loffler F."/>
        </authorList>
    </citation>
    <scope>NUCLEOTIDE SEQUENCE</scope>
</reference>
<name>A0A644W5M2_9ZZZZ</name>
<accession>A0A644W5M2</accession>
<feature type="transmembrane region" description="Helical" evidence="1">
    <location>
        <begin position="223"/>
        <end position="249"/>
    </location>
</feature>
<proteinExistence type="predicted"/>
<evidence type="ECO:0000256" key="1">
    <source>
        <dbReference type="SAM" id="Phobius"/>
    </source>
</evidence>
<feature type="transmembrane region" description="Helical" evidence="1">
    <location>
        <begin position="6"/>
        <end position="24"/>
    </location>
</feature>
<dbReference type="PANTHER" id="PTHR37810">
    <property type="entry name" value="IMMUNITY PROTEIN SDPI"/>
    <property type="match status" value="1"/>
</dbReference>
<keyword evidence="1" id="KW-0472">Membrane</keyword>
<protein>
    <recommendedName>
        <fullName evidence="2">DUF5808 domain-containing protein</fullName>
    </recommendedName>
</protein>
<dbReference type="PANTHER" id="PTHR37810:SF9">
    <property type="entry name" value="MEMBRANE PROTEIN"/>
    <property type="match status" value="1"/>
</dbReference>
<evidence type="ECO:0000259" key="2">
    <source>
        <dbReference type="Pfam" id="PF19124"/>
    </source>
</evidence>
<feature type="transmembrane region" description="Helical" evidence="1">
    <location>
        <begin position="145"/>
        <end position="164"/>
    </location>
</feature>
<gene>
    <name evidence="3" type="ORF">SDC9_45087</name>
</gene>
<feature type="transmembrane region" description="Helical" evidence="1">
    <location>
        <begin position="84"/>
        <end position="108"/>
    </location>
</feature>
<dbReference type="InterPro" id="IPR043831">
    <property type="entry name" value="DUF5808"/>
</dbReference>
<evidence type="ECO:0000313" key="3">
    <source>
        <dbReference type="EMBL" id="MPL98877.1"/>
    </source>
</evidence>
<feature type="transmembrane region" description="Helical" evidence="1">
    <location>
        <begin position="59"/>
        <end position="78"/>
    </location>
</feature>
<feature type="transmembrane region" description="Helical" evidence="1">
    <location>
        <begin position="337"/>
        <end position="354"/>
    </location>
</feature>
<dbReference type="EMBL" id="VSSQ01000633">
    <property type="protein sequence ID" value="MPL98877.1"/>
    <property type="molecule type" value="Genomic_DNA"/>
</dbReference>